<protein>
    <recommendedName>
        <fullName evidence="10">FUSC family protein</fullName>
    </recommendedName>
</protein>
<feature type="compositionally biased region" description="Basic and acidic residues" evidence="6">
    <location>
        <begin position="26"/>
        <end position="40"/>
    </location>
</feature>
<evidence type="ECO:0008006" key="10">
    <source>
        <dbReference type="Google" id="ProtNLM"/>
    </source>
</evidence>
<name>A0A8J3X2Y7_9ACTN</name>
<sequence length="433" mass="45657">MAARGGGDGLAPGRSLMSAPSGAADATRRGREPRPRLRRTDKISTAQVMKATVAAVVAYVLAQRVLGGDHPMLLAALTALLVVKVTLYETIRHGWQRIGSVIVGVVIAALLSSVFGLTWWSLGITVLAALLLGKVLRLGDHSLEIAVNAMAVLVLGSHNHLGLNRVFETLIGAGVGVLVSLAAPSVHVQPASDAIGRLAEEIGRVLRSIAVDVERGWTHERALDGLRRARALEKQVRAAQGALAQAEESLRLNPRRAAATTVPERLRSALTALEYSAIHVRVTCSCLADRVEGMPSHELPDPEARLPLAGLLDAAGKGVLAFGQLVASDVAGPVDSADALRRAVRRARSLRDLASEALLVDARKEPKLWRVHGAVLAHLDRLLDDIDPGGNAAAYAISQRTLVPSGAASPAGSSPAGVRERLLMTLRRRPDAA</sequence>
<dbReference type="Proteomes" id="UP000599074">
    <property type="component" value="Unassembled WGS sequence"/>
</dbReference>
<evidence type="ECO:0000256" key="4">
    <source>
        <dbReference type="ARBA" id="ARBA00022989"/>
    </source>
</evidence>
<feature type="transmembrane region" description="Helical" evidence="7">
    <location>
        <begin position="100"/>
        <end position="133"/>
    </location>
</feature>
<accession>A0A8J3X2Y7</accession>
<evidence type="ECO:0000256" key="3">
    <source>
        <dbReference type="ARBA" id="ARBA00022692"/>
    </source>
</evidence>
<reference evidence="8" key="1">
    <citation type="submission" date="2021-01" db="EMBL/GenBank/DDBJ databases">
        <title>Whole genome shotgun sequence of Planosporangium mesophilum NBRC 109066.</title>
        <authorList>
            <person name="Komaki H."/>
            <person name="Tamura T."/>
        </authorList>
    </citation>
    <scope>NUCLEOTIDE SEQUENCE</scope>
    <source>
        <strain evidence="8">NBRC 109066</strain>
    </source>
</reference>
<keyword evidence="4 7" id="KW-1133">Transmembrane helix</keyword>
<dbReference type="InterPro" id="IPR010343">
    <property type="entry name" value="ArAE_1"/>
</dbReference>
<evidence type="ECO:0000256" key="2">
    <source>
        <dbReference type="ARBA" id="ARBA00022475"/>
    </source>
</evidence>
<dbReference type="RefSeq" id="WP_168118076.1">
    <property type="nucleotide sequence ID" value="NZ_BOON01000051.1"/>
</dbReference>
<evidence type="ECO:0000313" key="8">
    <source>
        <dbReference type="EMBL" id="GII25401.1"/>
    </source>
</evidence>
<evidence type="ECO:0000256" key="1">
    <source>
        <dbReference type="ARBA" id="ARBA00004651"/>
    </source>
</evidence>
<gene>
    <name evidence="8" type="ORF">Pme01_49980</name>
</gene>
<dbReference type="Pfam" id="PF06081">
    <property type="entry name" value="ArAE_1"/>
    <property type="match status" value="1"/>
</dbReference>
<dbReference type="AlphaFoldDB" id="A0A8J3X2Y7"/>
<keyword evidence="5 7" id="KW-0472">Membrane</keyword>
<keyword evidence="2" id="KW-1003">Cell membrane</keyword>
<feature type="region of interest" description="Disordered" evidence="6">
    <location>
        <begin position="1"/>
        <end position="40"/>
    </location>
</feature>
<organism evidence="8 9">
    <name type="scientific">Planosporangium mesophilum</name>
    <dbReference type="NCBI Taxonomy" id="689768"/>
    <lineage>
        <taxon>Bacteria</taxon>
        <taxon>Bacillati</taxon>
        <taxon>Actinomycetota</taxon>
        <taxon>Actinomycetes</taxon>
        <taxon>Micromonosporales</taxon>
        <taxon>Micromonosporaceae</taxon>
        <taxon>Planosporangium</taxon>
    </lineage>
</organism>
<proteinExistence type="predicted"/>
<feature type="compositionally biased region" description="Gly residues" evidence="6">
    <location>
        <begin position="1"/>
        <end position="10"/>
    </location>
</feature>
<feature type="transmembrane region" description="Helical" evidence="7">
    <location>
        <begin position="48"/>
        <end position="66"/>
    </location>
</feature>
<comment type="subcellular location">
    <subcellularLocation>
        <location evidence="1">Cell membrane</location>
        <topology evidence="1">Multi-pass membrane protein</topology>
    </subcellularLocation>
</comment>
<keyword evidence="3 7" id="KW-0812">Transmembrane</keyword>
<dbReference type="GO" id="GO:0005886">
    <property type="term" value="C:plasma membrane"/>
    <property type="evidence" value="ECO:0007669"/>
    <property type="project" value="UniProtKB-SubCell"/>
</dbReference>
<evidence type="ECO:0000256" key="6">
    <source>
        <dbReference type="SAM" id="MobiDB-lite"/>
    </source>
</evidence>
<comment type="caution">
    <text evidence="8">The sequence shown here is derived from an EMBL/GenBank/DDBJ whole genome shotgun (WGS) entry which is preliminary data.</text>
</comment>
<keyword evidence="9" id="KW-1185">Reference proteome</keyword>
<evidence type="ECO:0000256" key="5">
    <source>
        <dbReference type="ARBA" id="ARBA00023136"/>
    </source>
</evidence>
<evidence type="ECO:0000313" key="9">
    <source>
        <dbReference type="Proteomes" id="UP000599074"/>
    </source>
</evidence>
<dbReference type="EMBL" id="BOON01000051">
    <property type="protein sequence ID" value="GII25401.1"/>
    <property type="molecule type" value="Genomic_DNA"/>
</dbReference>
<feature type="transmembrane region" description="Helical" evidence="7">
    <location>
        <begin position="72"/>
        <end position="88"/>
    </location>
</feature>
<evidence type="ECO:0000256" key="7">
    <source>
        <dbReference type="SAM" id="Phobius"/>
    </source>
</evidence>